<reference evidence="1" key="1">
    <citation type="journal article" date="2020" name="bioRxiv">
        <title>Chromosome-level reference genome of the European wasp spider Argiope bruennichi: a resource for studies on range expansion and evolutionary adaptation.</title>
        <authorList>
            <person name="Sheffer M.M."/>
            <person name="Hoppe A."/>
            <person name="Krehenwinkel H."/>
            <person name="Uhl G."/>
            <person name="Kuss A.W."/>
            <person name="Jensen L."/>
            <person name="Jensen C."/>
            <person name="Gillespie R.G."/>
            <person name="Hoff K.J."/>
            <person name="Prost S."/>
        </authorList>
    </citation>
    <scope>NUCLEOTIDE SEQUENCE</scope>
</reference>
<accession>A0A8T0FFC0</accession>
<protein>
    <submittedName>
        <fullName evidence="1">Uncharacterized protein</fullName>
    </submittedName>
</protein>
<comment type="caution">
    <text evidence="1">The sequence shown here is derived from an EMBL/GenBank/DDBJ whole genome shotgun (WGS) entry which is preliminary data.</text>
</comment>
<keyword evidence="2" id="KW-1185">Reference proteome</keyword>
<evidence type="ECO:0000313" key="2">
    <source>
        <dbReference type="Proteomes" id="UP000807504"/>
    </source>
</evidence>
<name>A0A8T0FFC0_ARGBR</name>
<dbReference type="AlphaFoldDB" id="A0A8T0FFC0"/>
<dbReference type="EMBL" id="JABXBU010000012">
    <property type="protein sequence ID" value="KAF8789042.1"/>
    <property type="molecule type" value="Genomic_DNA"/>
</dbReference>
<sequence>MPISKTFDKMFCNVLALGFSFMLVFTAFQTCGMIQNIVISSMKEQYEGYNGNGYIRCYMACPLFRKMKANIDFFVFVIFQPILWKCAELS</sequence>
<organism evidence="1 2">
    <name type="scientific">Argiope bruennichi</name>
    <name type="common">Wasp spider</name>
    <name type="synonym">Aranea bruennichi</name>
    <dbReference type="NCBI Taxonomy" id="94029"/>
    <lineage>
        <taxon>Eukaryota</taxon>
        <taxon>Metazoa</taxon>
        <taxon>Ecdysozoa</taxon>
        <taxon>Arthropoda</taxon>
        <taxon>Chelicerata</taxon>
        <taxon>Arachnida</taxon>
        <taxon>Araneae</taxon>
        <taxon>Araneomorphae</taxon>
        <taxon>Entelegynae</taxon>
        <taxon>Araneoidea</taxon>
        <taxon>Araneidae</taxon>
        <taxon>Argiope</taxon>
    </lineage>
</organism>
<proteinExistence type="predicted"/>
<evidence type="ECO:0000313" key="1">
    <source>
        <dbReference type="EMBL" id="KAF8789042.1"/>
    </source>
</evidence>
<gene>
    <name evidence="1" type="ORF">HNY73_007022</name>
</gene>
<dbReference type="Proteomes" id="UP000807504">
    <property type="component" value="Unassembled WGS sequence"/>
</dbReference>
<reference evidence="1" key="2">
    <citation type="submission" date="2020-06" db="EMBL/GenBank/DDBJ databases">
        <authorList>
            <person name="Sheffer M."/>
        </authorList>
    </citation>
    <scope>NUCLEOTIDE SEQUENCE</scope>
</reference>